<keyword evidence="7 12" id="KW-0949">S-adenosyl-L-methionine</keyword>
<evidence type="ECO:0000256" key="13">
    <source>
        <dbReference type="SAM" id="MobiDB-lite"/>
    </source>
</evidence>
<keyword evidence="8 12" id="KW-0819">tRNA processing</keyword>
<dbReference type="PANTHER" id="PTHR30544:SF5">
    <property type="entry name" value="RADICAL SAM CORE DOMAIN-CONTAINING PROTEIN"/>
    <property type="match status" value="1"/>
</dbReference>
<comment type="caution">
    <text evidence="12">Lacks conserved residue(s) required for the propagation of feature annotation.</text>
</comment>
<evidence type="ECO:0000256" key="4">
    <source>
        <dbReference type="ARBA" id="ARBA00022552"/>
    </source>
</evidence>
<dbReference type="EC" id="2.1.1.192" evidence="12"/>
<feature type="binding site" evidence="12">
    <location>
        <position position="146"/>
    </location>
    <ligand>
        <name>[4Fe-4S] cluster</name>
        <dbReference type="ChEBI" id="CHEBI:49883"/>
        <note>4Fe-4S-S-AdoMet</note>
    </ligand>
</feature>
<dbReference type="GO" id="GO:0070040">
    <property type="term" value="F:rRNA (adenine(2503)-C2-)-methyltransferase activity"/>
    <property type="evidence" value="ECO:0007669"/>
    <property type="project" value="UniProtKB-UniRule"/>
</dbReference>
<dbReference type="SFLD" id="SFLDF00275">
    <property type="entry name" value="adenosine_C2_methyltransferase"/>
    <property type="match status" value="1"/>
</dbReference>
<keyword evidence="16" id="KW-1185">Reference proteome</keyword>
<feature type="region of interest" description="Disordered" evidence="13">
    <location>
        <begin position="1"/>
        <end position="37"/>
    </location>
</feature>
<dbReference type="GO" id="GO:0046872">
    <property type="term" value="F:metal ion binding"/>
    <property type="evidence" value="ECO:0007669"/>
    <property type="project" value="UniProtKB-KW"/>
</dbReference>
<comment type="cofactor">
    <cofactor evidence="12">
        <name>[4Fe-4S] cluster</name>
        <dbReference type="ChEBI" id="CHEBI:49883"/>
    </cofactor>
    <text evidence="12">Binds 1 [4Fe-4S] cluster. The cluster is coordinated with 3 cysteines and an exchangeable S-adenosyl-L-methionine.</text>
</comment>
<dbReference type="GO" id="GO:0030488">
    <property type="term" value="P:tRNA methylation"/>
    <property type="evidence" value="ECO:0007669"/>
    <property type="project" value="UniProtKB-UniRule"/>
</dbReference>
<dbReference type="SFLD" id="SFLDG01062">
    <property type="entry name" value="methyltransferase_(Class_A)"/>
    <property type="match status" value="1"/>
</dbReference>
<keyword evidence="3 12" id="KW-0963">Cytoplasm</keyword>
<dbReference type="Gene3D" id="1.10.150.530">
    <property type="match status" value="1"/>
</dbReference>
<gene>
    <name evidence="12 15" type="primary">rlmN</name>
    <name evidence="15" type="ORF">NCTC13354_00360</name>
</gene>
<evidence type="ECO:0000256" key="7">
    <source>
        <dbReference type="ARBA" id="ARBA00022691"/>
    </source>
</evidence>
<dbReference type="InterPro" id="IPR058240">
    <property type="entry name" value="rSAM_sf"/>
</dbReference>
<dbReference type="CDD" id="cd01335">
    <property type="entry name" value="Radical_SAM"/>
    <property type="match status" value="1"/>
</dbReference>
<proteinExistence type="inferred from homology"/>
<keyword evidence="10 12" id="KW-0408">Iron</keyword>
<dbReference type="NCBIfam" id="TIGR00048">
    <property type="entry name" value="rRNA_mod_RlmN"/>
    <property type="match status" value="1"/>
</dbReference>
<evidence type="ECO:0000256" key="8">
    <source>
        <dbReference type="ARBA" id="ARBA00022694"/>
    </source>
</evidence>
<evidence type="ECO:0000256" key="3">
    <source>
        <dbReference type="ARBA" id="ARBA00022490"/>
    </source>
</evidence>
<feature type="active site" description="S-methylcysteine intermediate" evidence="12">
    <location>
        <position position="379"/>
    </location>
</feature>
<dbReference type="SUPFAM" id="SSF102114">
    <property type="entry name" value="Radical SAM enzymes"/>
    <property type="match status" value="1"/>
</dbReference>
<keyword evidence="5 12" id="KW-0489">Methyltransferase</keyword>
<keyword evidence="6 12" id="KW-0808">Transferase</keyword>
<evidence type="ECO:0000313" key="15">
    <source>
        <dbReference type="EMBL" id="VEI12671.1"/>
    </source>
</evidence>
<dbReference type="Pfam" id="PF04055">
    <property type="entry name" value="Radical_SAM"/>
    <property type="match status" value="1"/>
</dbReference>
<evidence type="ECO:0000313" key="16">
    <source>
        <dbReference type="Proteomes" id="UP000269542"/>
    </source>
</evidence>
<dbReference type="InterPro" id="IPR004383">
    <property type="entry name" value="rRNA_lsu_MTrfase_RlmN/Cfr"/>
</dbReference>
<evidence type="ECO:0000256" key="2">
    <source>
        <dbReference type="ARBA" id="ARBA00022485"/>
    </source>
</evidence>
<comment type="miscellaneous">
    <text evidence="12">Reaction proceeds by a ping-pong mechanism involving intermediate methylation of a conserved cysteine residue.</text>
</comment>
<feature type="binding site" evidence="12">
    <location>
        <position position="234"/>
    </location>
    <ligand>
        <name>S-adenosyl-L-methionine</name>
        <dbReference type="ChEBI" id="CHEBI:59789"/>
    </ligand>
</feature>
<name>A0A3S4V9N3_9ACTO</name>
<dbReference type="InterPro" id="IPR027492">
    <property type="entry name" value="RNA_MTrfase_RlmN"/>
</dbReference>
<evidence type="ECO:0000256" key="1">
    <source>
        <dbReference type="ARBA" id="ARBA00004496"/>
    </source>
</evidence>
<reference evidence="15 16" key="1">
    <citation type="submission" date="2018-12" db="EMBL/GenBank/DDBJ databases">
        <authorList>
            <consortium name="Pathogen Informatics"/>
        </authorList>
    </citation>
    <scope>NUCLEOTIDE SEQUENCE [LARGE SCALE GENOMIC DNA]</scope>
    <source>
        <strain evidence="15 16">NCTC13354</strain>
    </source>
</reference>
<dbReference type="RefSeq" id="WP_126415856.1">
    <property type="nucleotide sequence ID" value="NZ_LR134476.1"/>
</dbReference>
<comment type="similarity">
    <text evidence="12">Belongs to the radical SAM superfamily. RlmN family.</text>
</comment>
<feature type="binding site" evidence="12">
    <location>
        <begin position="200"/>
        <end position="201"/>
    </location>
    <ligand>
        <name>S-adenosyl-L-methionine</name>
        <dbReference type="ChEBI" id="CHEBI:59789"/>
    </ligand>
</feature>
<evidence type="ECO:0000256" key="11">
    <source>
        <dbReference type="ARBA" id="ARBA00023014"/>
    </source>
</evidence>
<dbReference type="PANTHER" id="PTHR30544">
    <property type="entry name" value="23S RRNA METHYLTRANSFERASE"/>
    <property type="match status" value="1"/>
</dbReference>
<comment type="subcellular location">
    <subcellularLocation>
        <location evidence="1 12">Cytoplasm</location>
    </subcellularLocation>
</comment>
<evidence type="ECO:0000256" key="9">
    <source>
        <dbReference type="ARBA" id="ARBA00022723"/>
    </source>
</evidence>
<evidence type="ECO:0000256" key="10">
    <source>
        <dbReference type="ARBA" id="ARBA00023004"/>
    </source>
</evidence>
<evidence type="ECO:0000259" key="14">
    <source>
        <dbReference type="PROSITE" id="PS51918"/>
    </source>
</evidence>
<sequence length="430" mass="47258">MKNQHANPGVRQVRPRNESGRELTLTFHEKRRGKPPRHLADLDRGERRELLEQMGHPGFRADQISAHYFTHRTIDPDRMTDLPENGREELVAAVLPPLMERVSSQVADGGKTLKVLWKLHDGVVVESVLMAYPDRATLCLSSQAGCGMACPFCATGQAGLSRNLSAAEIVEQLRRNMEIAESGELGAPRRVTNVVFMGMGEPMANYPAVREALRRMIEPAPEGFGMSARNVTVSTVGLVPAIKKLALEGMPVTLAVSLHAPDDGLRDDLIPINSRYKVGELLDAARLYFVKTGRRVSIEYALIKDMNDHQWRAQLLAAELNRRGRGWAHVNPIPLNPTPGSIWTASTAAATRTFVDTLRAEGISTTVRDTRGSDIDGACGQLAAEVVDRDNVARRAKKAQEAVEVRIMEHRAEPKDLAQQLAAGRRGTDG</sequence>
<keyword evidence="12" id="KW-1015">Disulfide bond</keyword>
<dbReference type="SFLD" id="SFLDS00029">
    <property type="entry name" value="Radical_SAM"/>
    <property type="match status" value="1"/>
</dbReference>
<evidence type="ECO:0000256" key="5">
    <source>
        <dbReference type="ARBA" id="ARBA00022603"/>
    </source>
</evidence>
<dbReference type="Pfam" id="PF21016">
    <property type="entry name" value="RlmN_N"/>
    <property type="match status" value="1"/>
</dbReference>
<feature type="binding site" evidence="12">
    <location>
        <position position="336"/>
    </location>
    <ligand>
        <name>S-adenosyl-L-methionine</name>
        <dbReference type="ChEBI" id="CHEBI:59789"/>
    </ligand>
</feature>
<organism evidence="15 16">
    <name type="scientific">Trueperella bialowiezensis</name>
    <dbReference type="NCBI Taxonomy" id="312285"/>
    <lineage>
        <taxon>Bacteria</taxon>
        <taxon>Bacillati</taxon>
        <taxon>Actinomycetota</taxon>
        <taxon>Actinomycetes</taxon>
        <taxon>Actinomycetales</taxon>
        <taxon>Actinomycetaceae</taxon>
        <taxon>Trueperella</taxon>
    </lineage>
</organism>
<dbReference type="OrthoDB" id="9793973at2"/>
<dbReference type="PROSITE" id="PS51918">
    <property type="entry name" value="RADICAL_SAM"/>
    <property type="match status" value="1"/>
</dbReference>
<dbReference type="GO" id="GO:0005737">
    <property type="term" value="C:cytoplasm"/>
    <property type="evidence" value="ECO:0007669"/>
    <property type="project" value="UniProtKB-SubCell"/>
</dbReference>
<keyword evidence="11 12" id="KW-0411">Iron-sulfur</keyword>
<dbReference type="AlphaFoldDB" id="A0A3S4V9N3"/>
<dbReference type="GO" id="GO:0002935">
    <property type="term" value="F:tRNA (adenine(37)-C2)-methyltransferase activity"/>
    <property type="evidence" value="ECO:0007669"/>
    <property type="project" value="UniProtKB-UniRule"/>
</dbReference>
<feature type="binding site" evidence="12">
    <location>
        <position position="153"/>
    </location>
    <ligand>
        <name>[4Fe-4S] cluster</name>
        <dbReference type="ChEBI" id="CHEBI:49883"/>
        <note>4Fe-4S-S-AdoMet</note>
    </ligand>
</feature>
<dbReference type="InterPro" id="IPR040072">
    <property type="entry name" value="Methyltransferase_A"/>
</dbReference>
<dbReference type="InterPro" id="IPR007197">
    <property type="entry name" value="rSAM"/>
</dbReference>
<dbReference type="HAMAP" id="MF_01849">
    <property type="entry name" value="RNA_methyltr_RlmN"/>
    <property type="match status" value="1"/>
</dbReference>
<feature type="binding site" evidence="12">
    <location>
        <begin position="257"/>
        <end position="259"/>
    </location>
    <ligand>
        <name>S-adenosyl-L-methionine</name>
        <dbReference type="ChEBI" id="CHEBI:59789"/>
    </ligand>
</feature>
<evidence type="ECO:0000256" key="12">
    <source>
        <dbReference type="HAMAP-Rule" id="MF_01849"/>
    </source>
</evidence>
<dbReference type="Proteomes" id="UP000269542">
    <property type="component" value="Chromosome"/>
</dbReference>
<feature type="binding site" evidence="12">
    <location>
        <position position="150"/>
    </location>
    <ligand>
        <name>[4Fe-4S] cluster</name>
        <dbReference type="ChEBI" id="CHEBI:49883"/>
        <note>4Fe-4S-S-AdoMet</note>
    </ligand>
</feature>
<dbReference type="GO" id="GO:0000049">
    <property type="term" value="F:tRNA binding"/>
    <property type="evidence" value="ECO:0007669"/>
    <property type="project" value="UniProtKB-UniRule"/>
</dbReference>
<accession>A0A3S4V9N3</accession>
<keyword evidence="2 12" id="KW-0004">4Fe-4S</keyword>
<dbReference type="EMBL" id="LR134476">
    <property type="protein sequence ID" value="VEI12671.1"/>
    <property type="molecule type" value="Genomic_DNA"/>
</dbReference>
<protein>
    <recommendedName>
        <fullName evidence="12">Probable dual-specificity RNA methyltransferase RlmN</fullName>
        <ecNumber evidence="12">2.1.1.192</ecNumber>
    </recommendedName>
    <alternativeName>
        <fullName evidence="12">23S rRNA (adenine(2503)-C(2))-methyltransferase</fullName>
    </alternativeName>
    <alternativeName>
        <fullName evidence="12">23S rRNA m2A2503 methyltransferase</fullName>
    </alternativeName>
    <alternativeName>
        <fullName evidence="12">Ribosomal RNA large subunit methyltransferase N</fullName>
    </alternativeName>
    <alternativeName>
        <fullName evidence="12">tRNA (adenine(37)-C(2))-methyltransferase</fullName>
    </alternativeName>
    <alternativeName>
        <fullName evidence="12">tRNA m2A37 methyltransferase</fullName>
    </alternativeName>
</protein>
<dbReference type="PIRSF" id="PIRSF006004">
    <property type="entry name" value="CHP00048"/>
    <property type="match status" value="1"/>
</dbReference>
<dbReference type="InterPro" id="IPR048641">
    <property type="entry name" value="RlmN_N"/>
</dbReference>
<dbReference type="GO" id="GO:0070475">
    <property type="term" value="P:rRNA base methylation"/>
    <property type="evidence" value="ECO:0007669"/>
    <property type="project" value="UniProtKB-UniRule"/>
</dbReference>
<comment type="catalytic activity">
    <reaction evidence="12">
        <text>adenosine(2503) in 23S rRNA + 2 reduced [2Fe-2S]-[ferredoxin] + 2 S-adenosyl-L-methionine = 2-methyladenosine(2503) in 23S rRNA + 5'-deoxyadenosine + L-methionine + 2 oxidized [2Fe-2S]-[ferredoxin] + S-adenosyl-L-homocysteine</text>
        <dbReference type="Rhea" id="RHEA:42916"/>
        <dbReference type="Rhea" id="RHEA-COMP:10000"/>
        <dbReference type="Rhea" id="RHEA-COMP:10001"/>
        <dbReference type="Rhea" id="RHEA-COMP:10152"/>
        <dbReference type="Rhea" id="RHEA-COMP:10282"/>
        <dbReference type="ChEBI" id="CHEBI:17319"/>
        <dbReference type="ChEBI" id="CHEBI:33737"/>
        <dbReference type="ChEBI" id="CHEBI:33738"/>
        <dbReference type="ChEBI" id="CHEBI:57844"/>
        <dbReference type="ChEBI" id="CHEBI:57856"/>
        <dbReference type="ChEBI" id="CHEBI:59789"/>
        <dbReference type="ChEBI" id="CHEBI:74411"/>
        <dbReference type="ChEBI" id="CHEBI:74497"/>
        <dbReference type="EC" id="2.1.1.192"/>
    </reaction>
</comment>
<dbReference type="FunFam" id="3.20.20.70:FF:000014">
    <property type="entry name" value="Probable dual-specificity RNA methyltransferase RlmN"/>
    <property type="match status" value="1"/>
</dbReference>
<feature type="domain" description="Radical SAM core" evidence="14">
    <location>
        <begin position="132"/>
        <end position="374"/>
    </location>
</feature>
<dbReference type="InterPro" id="IPR013785">
    <property type="entry name" value="Aldolase_TIM"/>
</dbReference>
<comment type="catalytic activity">
    <reaction evidence="12">
        <text>adenosine(37) in tRNA + 2 reduced [2Fe-2S]-[ferredoxin] + 2 S-adenosyl-L-methionine = 2-methyladenosine(37) in tRNA + 5'-deoxyadenosine + L-methionine + 2 oxidized [2Fe-2S]-[ferredoxin] + S-adenosyl-L-homocysteine</text>
        <dbReference type="Rhea" id="RHEA:43332"/>
        <dbReference type="Rhea" id="RHEA-COMP:10000"/>
        <dbReference type="Rhea" id="RHEA-COMP:10001"/>
        <dbReference type="Rhea" id="RHEA-COMP:10162"/>
        <dbReference type="Rhea" id="RHEA-COMP:10485"/>
        <dbReference type="ChEBI" id="CHEBI:17319"/>
        <dbReference type="ChEBI" id="CHEBI:33737"/>
        <dbReference type="ChEBI" id="CHEBI:33738"/>
        <dbReference type="ChEBI" id="CHEBI:57844"/>
        <dbReference type="ChEBI" id="CHEBI:57856"/>
        <dbReference type="ChEBI" id="CHEBI:59789"/>
        <dbReference type="ChEBI" id="CHEBI:74411"/>
        <dbReference type="ChEBI" id="CHEBI:74497"/>
        <dbReference type="EC" id="2.1.1.192"/>
    </reaction>
</comment>
<keyword evidence="4 12" id="KW-0698">rRNA processing</keyword>
<keyword evidence="9 12" id="KW-0479">Metal-binding</keyword>
<dbReference type="KEGG" id="tbw:NCTC13354_00360"/>
<dbReference type="GO" id="GO:0019843">
    <property type="term" value="F:rRNA binding"/>
    <property type="evidence" value="ECO:0007669"/>
    <property type="project" value="UniProtKB-UniRule"/>
</dbReference>
<comment type="function">
    <text evidence="12">Specifically methylates position 2 of adenine 2503 in 23S rRNA and position 2 of adenine 37 in tRNAs.</text>
</comment>
<feature type="active site" description="Proton acceptor" evidence="12">
    <location>
        <position position="126"/>
    </location>
</feature>
<dbReference type="Gene3D" id="3.20.20.70">
    <property type="entry name" value="Aldolase class I"/>
    <property type="match status" value="1"/>
</dbReference>
<evidence type="ECO:0000256" key="6">
    <source>
        <dbReference type="ARBA" id="ARBA00022679"/>
    </source>
</evidence>
<dbReference type="GO" id="GO:0051539">
    <property type="term" value="F:4 iron, 4 sulfur cluster binding"/>
    <property type="evidence" value="ECO:0007669"/>
    <property type="project" value="UniProtKB-UniRule"/>
</dbReference>